<feature type="domain" description="YbaK/aminoacyl-tRNA synthetase-associated" evidence="2">
    <location>
        <begin position="40"/>
        <end position="164"/>
    </location>
</feature>
<dbReference type="RefSeq" id="WP_249297044.1">
    <property type="nucleotide sequence ID" value="NZ_JACRSX010000001.1"/>
</dbReference>
<sequence>MNQLQMQKGRPKNGTGRTDTELRVYDFLDQLEIEYERIDHEAVETMEDCIEIDQALAPAVVCKNLFLTNSKEDHYYLLMMLGDKKFRSSEVAGQIGSTRLSFASAERMKEYLDIRPGSVSVMGLINDTGRRVKLLVDEDLLAHELLGCHPCVNTSSLRLKTGDVLEQFVPATGHDYVVVHIGKAGDL</sequence>
<evidence type="ECO:0000259" key="2">
    <source>
        <dbReference type="Pfam" id="PF04073"/>
    </source>
</evidence>
<keyword evidence="4" id="KW-1185">Reference proteome</keyword>
<evidence type="ECO:0000313" key="4">
    <source>
        <dbReference type="Proteomes" id="UP000606193"/>
    </source>
</evidence>
<dbReference type="InterPro" id="IPR040285">
    <property type="entry name" value="ProX/PRXD1"/>
</dbReference>
<dbReference type="SUPFAM" id="SSF55826">
    <property type="entry name" value="YbaK/ProRS associated domain"/>
    <property type="match status" value="1"/>
</dbReference>
<reference evidence="3 4" key="1">
    <citation type="submission" date="2020-08" db="EMBL/GenBank/DDBJ databases">
        <title>Genome public.</title>
        <authorList>
            <person name="Liu C."/>
            <person name="Sun Q."/>
        </authorList>
    </citation>
    <scope>NUCLEOTIDE SEQUENCE [LARGE SCALE GENOMIC DNA]</scope>
    <source>
        <strain evidence="3 4">NSJ-37</strain>
    </source>
</reference>
<dbReference type="InterPro" id="IPR007214">
    <property type="entry name" value="YbaK/aa-tRNA-synth-assoc-dom"/>
</dbReference>
<evidence type="ECO:0000313" key="3">
    <source>
        <dbReference type="EMBL" id="MBC8561363.1"/>
    </source>
</evidence>
<proteinExistence type="inferred from homology"/>
<comment type="caution">
    <text evidence="3">The sequence shown here is derived from an EMBL/GenBank/DDBJ whole genome shotgun (WGS) entry which is preliminary data.</text>
</comment>
<dbReference type="PANTHER" id="PTHR31423">
    <property type="entry name" value="YBAK DOMAIN-CONTAINING PROTEIN"/>
    <property type="match status" value="1"/>
</dbReference>
<dbReference type="EMBL" id="JACRSX010000001">
    <property type="protein sequence ID" value="MBC8561363.1"/>
    <property type="molecule type" value="Genomic_DNA"/>
</dbReference>
<evidence type="ECO:0000256" key="1">
    <source>
        <dbReference type="ARBA" id="ARBA00010201"/>
    </source>
</evidence>
<dbReference type="CDD" id="cd04335">
    <property type="entry name" value="PrdX_deacylase"/>
    <property type="match status" value="1"/>
</dbReference>
<dbReference type="Pfam" id="PF04073">
    <property type="entry name" value="tRNA_edit"/>
    <property type="match status" value="1"/>
</dbReference>
<dbReference type="PANTHER" id="PTHR31423:SF3">
    <property type="entry name" value="PROLYL-TRNA SYNTHETASE ASSOCIATED DOMAIN-CONTAINING PROTEIN 1-RELATED"/>
    <property type="match status" value="1"/>
</dbReference>
<gene>
    <name evidence="3" type="ORF">H8704_01740</name>
</gene>
<organism evidence="3 4">
    <name type="scientific">Jutongia huaianensis</name>
    <dbReference type="NCBI Taxonomy" id="2763668"/>
    <lineage>
        <taxon>Bacteria</taxon>
        <taxon>Bacillati</taxon>
        <taxon>Bacillota</taxon>
        <taxon>Clostridia</taxon>
        <taxon>Lachnospirales</taxon>
        <taxon>Lachnospiraceae</taxon>
        <taxon>Jutongia</taxon>
    </lineage>
</organism>
<comment type="similarity">
    <text evidence="1">Belongs to the PRORSD1 family.</text>
</comment>
<accession>A0ABR7MYA5</accession>
<dbReference type="Proteomes" id="UP000606193">
    <property type="component" value="Unassembled WGS sequence"/>
</dbReference>
<name>A0ABR7MYA5_9FIRM</name>
<dbReference type="InterPro" id="IPR036754">
    <property type="entry name" value="YbaK/aa-tRNA-synt-asso_dom_sf"/>
</dbReference>
<dbReference type="Gene3D" id="3.90.960.10">
    <property type="entry name" value="YbaK/aminoacyl-tRNA synthetase-associated domain"/>
    <property type="match status" value="1"/>
</dbReference>
<protein>
    <submittedName>
        <fullName evidence="3">Prolyl-tRNA synthetase associated domain-containing protein</fullName>
    </submittedName>
</protein>